<dbReference type="Pfam" id="PF12833">
    <property type="entry name" value="HTH_18"/>
    <property type="match status" value="1"/>
</dbReference>
<comment type="caution">
    <text evidence="6">The sequence shown here is derived from an EMBL/GenBank/DDBJ whole genome shotgun (WGS) entry which is preliminary data.</text>
</comment>
<dbReference type="GO" id="GO:0043565">
    <property type="term" value="F:sequence-specific DNA binding"/>
    <property type="evidence" value="ECO:0007669"/>
    <property type="project" value="InterPro"/>
</dbReference>
<feature type="transmembrane region" description="Helical" evidence="4">
    <location>
        <begin position="94"/>
        <end position="115"/>
    </location>
</feature>
<dbReference type="InterPro" id="IPR020449">
    <property type="entry name" value="Tscrpt_reg_AraC-type_HTH"/>
</dbReference>
<proteinExistence type="predicted"/>
<dbReference type="PROSITE" id="PS01124">
    <property type="entry name" value="HTH_ARAC_FAMILY_2"/>
    <property type="match status" value="1"/>
</dbReference>
<keyword evidence="3" id="KW-0804">Transcription</keyword>
<reference evidence="6 7" key="1">
    <citation type="submission" date="2016-07" db="EMBL/GenBank/DDBJ databases">
        <title>Genome analysis of Sphingobacterium siyangense T12B17.</title>
        <authorList>
            <person name="Xu D."/>
            <person name="Su Y."/>
            <person name="Zheng S."/>
        </authorList>
    </citation>
    <scope>NUCLEOTIDE SEQUENCE [LARGE SCALE GENOMIC DNA]</scope>
    <source>
        <strain evidence="6 7">T12B17</strain>
    </source>
</reference>
<feature type="transmembrane region" description="Helical" evidence="4">
    <location>
        <begin position="34"/>
        <end position="54"/>
    </location>
</feature>
<feature type="transmembrane region" description="Helical" evidence="4">
    <location>
        <begin position="6"/>
        <end position="22"/>
    </location>
</feature>
<protein>
    <recommendedName>
        <fullName evidence="5">HTH araC/xylS-type domain-containing protein</fullName>
    </recommendedName>
</protein>
<evidence type="ECO:0000313" key="6">
    <source>
        <dbReference type="EMBL" id="RKF31708.1"/>
    </source>
</evidence>
<dbReference type="EMBL" id="MCAQ01000028">
    <property type="protein sequence ID" value="RKF31708.1"/>
    <property type="molecule type" value="Genomic_DNA"/>
</dbReference>
<keyword evidence="1" id="KW-0805">Transcription regulation</keyword>
<dbReference type="Gene3D" id="1.10.10.60">
    <property type="entry name" value="Homeodomain-like"/>
    <property type="match status" value="1"/>
</dbReference>
<dbReference type="PRINTS" id="PR00032">
    <property type="entry name" value="HTHARAC"/>
</dbReference>
<organism evidence="6 7">
    <name type="scientific">Sphingobacterium siyangense</name>
    <dbReference type="NCBI Taxonomy" id="459529"/>
    <lineage>
        <taxon>Bacteria</taxon>
        <taxon>Pseudomonadati</taxon>
        <taxon>Bacteroidota</taxon>
        <taxon>Sphingobacteriia</taxon>
        <taxon>Sphingobacteriales</taxon>
        <taxon>Sphingobacteriaceae</taxon>
        <taxon>Sphingobacterium</taxon>
    </lineage>
</organism>
<evidence type="ECO:0000256" key="3">
    <source>
        <dbReference type="ARBA" id="ARBA00023163"/>
    </source>
</evidence>
<dbReference type="GO" id="GO:0003700">
    <property type="term" value="F:DNA-binding transcription factor activity"/>
    <property type="evidence" value="ECO:0007669"/>
    <property type="project" value="InterPro"/>
</dbReference>
<feature type="transmembrane region" description="Helical" evidence="4">
    <location>
        <begin position="192"/>
        <end position="213"/>
    </location>
</feature>
<gene>
    <name evidence="6" type="ORF">BCY89_16190</name>
</gene>
<dbReference type="SMART" id="SM00342">
    <property type="entry name" value="HTH_ARAC"/>
    <property type="match status" value="1"/>
</dbReference>
<sequence length="370" mass="42917">MLLSVVAVLVFLLNVTLVFLSIRRENTLFQRHLMIILSLGLFQILFGFLCNHLFPEWLYLLLIFPNGLLYGPALALLVHDLIAGSTVFGLWKHMFPFFGGMLIFVLLCSNFTLRYRYNLDYSIFLNFLSYIHLLGYMVWLWFEMRKNDFLKFNLKGIIFFASIIVFVFLSSFLIFRMAYFDVNFNIHRGFSIGLYVIFLSAIQFVVPPAAKLIQTEAFNASKISVIPQQILELDIVRQLEKQKGKLSLPPMSAEKQLEYRKAIDYFIQTLAYLDSDLNKESFCQQVGIPVHQVGSFLKDEYDKGLNGFINQLRLRYAAKQLRSQELVYTISDLAFVCGFNSRASFYRNFQSEFGCSPHQYRLDSLSMVCG</sequence>
<dbReference type="InterPro" id="IPR018062">
    <property type="entry name" value="HTH_AraC-typ_CS"/>
</dbReference>
<keyword evidence="4" id="KW-0812">Transmembrane</keyword>
<keyword evidence="4" id="KW-1133">Transmembrane helix</keyword>
<dbReference type="PROSITE" id="PS00041">
    <property type="entry name" value="HTH_ARAC_FAMILY_1"/>
    <property type="match status" value="1"/>
</dbReference>
<dbReference type="AlphaFoldDB" id="A0A420FFM5"/>
<dbReference type="PANTHER" id="PTHR43280">
    <property type="entry name" value="ARAC-FAMILY TRANSCRIPTIONAL REGULATOR"/>
    <property type="match status" value="1"/>
</dbReference>
<evidence type="ECO:0000256" key="2">
    <source>
        <dbReference type="ARBA" id="ARBA00023125"/>
    </source>
</evidence>
<keyword evidence="4" id="KW-0472">Membrane</keyword>
<dbReference type="InterPro" id="IPR018060">
    <property type="entry name" value="HTH_AraC"/>
</dbReference>
<evidence type="ECO:0000313" key="7">
    <source>
        <dbReference type="Proteomes" id="UP000286402"/>
    </source>
</evidence>
<keyword evidence="7" id="KW-1185">Reference proteome</keyword>
<feature type="domain" description="HTH araC/xylS-type" evidence="5">
    <location>
        <begin position="260"/>
        <end position="363"/>
    </location>
</feature>
<feature type="transmembrane region" description="Helical" evidence="4">
    <location>
        <begin position="60"/>
        <end position="82"/>
    </location>
</feature>
<dbReference type="PANTHER" id="PTHR43280:SF2">
    <property type="entry name" value="HTH-TYPE TRANSCRIPTIONAL REGULATOR EXSA"/>
    <property type="match status" value="1"/>
</dbReference>
<dbReference type="Proteomes" id="UP000286402">
    <property type="component" value="Unassembled WGS sequence"/>
</dbReference>
<keyword evidence="2" id="KW-0238">DNA-binding</keyword>
<name>A0A420FFM5_9SPHI</name>
<evidence type="ECO:0000256" key="4">
    <source>
        <dbReference type="SAM" id="Phobius"/>
    </source>
</evidence>
<feature type="transmembrane region" description="Helical" evidence="4">
    <location>
        <begin position="121"/>
        <end position="142"/>
    </location>
</feature>
<evidence type="ECO:0000256" key="1">
    <source>
        <dbReference type="ARBA" id="ARBA00023015"/>
    </source>
</evidence>
<dbReference type="InterPro" id="IPR009057">
    <property type="entry name" value="Homeodomain-like_sf"/>
</dbReference>
<evidence type="ECO:0000259" key="5">
    <source>
        <dbReference type="PROSITE" id="PS01124"/>
    </source>
</evidence>
<accession>A0A420FFM5</accession>
<dbReference type="SUPFAM" id="SSF46689">
    <property type="entry name" value="Homeodomain-like"/>
    <property type="match status" value="1"/>
</dbReference>
<feature type="transmembrane region" description="Helical" evidence="4">
    <location>
        <begin position="154"/>
        <end position="180"/>
    </location>
</feature>